<name>A0A9D4UWK2_ADICA</name>
<reference evidence="2" key="1">
    <citation type="submission" date="2021-01" db="EMBL/GenBank/DDBJ databases">
        <title>Adiantum capillus-veneris genome.</title>
        <authorList>
            <person name="Fang Y."/>
            <person name="Liao Q."/>
        </authorList>
    </citation>
    <scope>NUCLEOTIDE SEQUENCE</scope>
    <source>
        <strain evidence="2">H3</strain>
        <tissue evidence="2">Leaf</tissue>
    </source>
</reference>
<evidence type="ECO:0000256" key="1">
    <source>
        <dbReference type="SAM" id="MobiDB-lite"/>
    </source>
</evidence>
<accession>A0A9D4UWK2</accession>
<dbReference type="OrthoDB" id="1932911at2759"/>
<protein>
    <submittedName>
        <fullName evidence="2">Uncharacterized protein</fullName>
    </submittedName>
</protein>
<feature type="region of interest" description="Disordered" evidence="1">
    <location>
        <begin position="158"/>
        <end position="177"/>
    </location>
</feature>
<dbReference type="AlphaFoldDB" id="A0A9D4UWK2"/>
<feature type="region of interest" description="Disordered" evidence="1">
    <location>
        <begin position="41"/>
        <end position="67"/>
    </location>
</feature>
<feature type="region of interest" description="Disordered" evidence="1">
    <location>
        <begin position="195"/>
        <end position="216"/>
    </location>
</feature>
<comment type="caution">
    <text evidence="2">The sequence shown here is derived from an EMBL/GenBank/DDBJ whole genome shotgun (WGS) entry which is preliminary data.</text>
</comment>
<gene>
    <name evidence="2" type="ORF">GOP47_0010814</name>
</gene>
<keyword evidence="3" id="KW-1185">Reference proteome</keyword>
<sequence length="444" mass="49350">MASHEWPPPPPSLKSSSSRRKQLSRDALAAVDWHKPRRFESLSDDEDCLPSPHSRDPLESACQSSGKGAYCSSGYGDSKGFRSFVYSSNCNALQSSGYGDRNHIKHSANITCSNKEAKVKLPTNRRVDHASLAPHQNSAPLWLNACPCSGPLKLTAGRTHPSRSDMPVNKKSAFNPREPFSPQITCLGRVRVKENHGHNTDHSVSEGEDERDTHEVKKQIVIDRNKKESAEKRGCLARRKRREAVSAVATSETAATRRERAAALARSLTSLLEDLRKLEMEKESYEPAVPPPNSLLLMRGLGTGNKWRVQEITRICDEDDFLAKESASASDCENTINEALCWPGMKMNMERSAFAEQARIKEFVSRSVQREHEASQQALPLSEIKSNSLAQSISLSEPKSKVPVDCLKERPQELALWQRRAIAKLDAIDTKTPVKLPGIRPSTK</sequence>
<dbReference type="EMBL" id="JABFUD020000010">
    <property type="protein sequence ID" value="KAI5074853.1"/>
    <property type="molecule type" value="Genomic_DNA"/>
</dbReference>
<evidence type="ECO:0000313" key="2">
    <source>
        <dbReference type="EMBL" id="KAI5074853.1"/>
    </source>
</evidence>
<feature type="compositionally biased region" description="Pro residues" evidence="1">
    <location>
        <begin position="1"/>
        <end position="12"/>
    </location>
</feature>
<feature type="region of interest" description="Disordered" evidence="1">
    <location>
        <begin position="1"/>
        <end position="29"/>
    </location>
</feature>
<evidence type="ECO:0000313" key="3">
    <source>
        <dbReference type="Proteomes" id="UP000886520"/>
    </source>
</evidence>
<proteinExistence type="predicted"/>
<dbReference type="Proteomes" id="UP000886520">
    <property type="component" value="Chromosome 10"/>
</dbReference>
<organism evidence="2 3">
    <name type="scientific">Adiantum capillus-veneris</name>
    <name type="common">Maidenhair fern</name>
    <dbReference type="NCBI Taxonomy" id="13818"/>
    <lineage>
        <taxon>Eukaryota</taxon>
        <taxon>Viridiplantae</taxon>
        <taxon>Streptophyta</taxon>
        <taxon>Embryophyta</taxon>
        <taxon>Tracheophyta</taxon>
        <taxon>Polypodiopsida</taxon>
        <taxon>Polypodiidae</taxon>
        <taxon>Polypodiales</taxon>
        <taxon>Pteridineae</taxon>
        <taxon>Pteridaceae</taxon>
        <taxon>Vittarioideae</taxon>
        <taxon>Adiantum</taxon>
    </lineage>
</organism>